<dbReference type="Proteomes" id="UP001596024">
    <property type="component" value="Unassembled WGS sequence"/>
</dbReference>
<feature type="transmembrane region" description="Helical" evidence="2">
    <location>
        <begin position="46"/>
        <end position="66"/>
    </location>
</feature>
<protein>
    <submittedName>
        <fullName evidence="3">Uncharacterized protein</fullName>
    </submittedName>
</protein>
<evidence type="ECO:0000256" key="2">
    <source>
        <dbReference type="SAM" id="Phobius"/>
    </source>
</evidence>
<feature type="region of interest" description="Disordered" evidence="1">
    <location>
        <begin position="352"/>
        <end position="381"/>
    </location>
</feature>
<dbReference type="EMBL" id="JBHSGQ010000006">
    <property type="protein sequence ID" value="MFC4725919.1"/>
    <property type="molecule type" value="Genomic_DNA"/>
</dbReference>
<keyword evidence="2" id="KW-1133">Transmembrane helix</keyword>
<feature type="transmembrane region" description="Helical" evidence="2">
    <location>
        <begin position="318"/>
        <end position="339"/>
    </location>
</feature>
<evidence type="ECO:0000313" key="4">
    <source>
        <dbReference type="Proteomes" id="UP001596024"/>
    </source>
</evidence>
<organism evidence="3 4">
    <name type="scientific">Glycocaulis abyssi</name>
    <dbReference type="NCBI Taxonomy" id="1433403"/>
    <lineage>
        <taxon>Bacteria</taxon>
        <taxon>Pseudomonadati</taxon>
        <taxon>Pseudomonadota</taxon>
        <taxon>Alphaproteobacteria</taxon>
        <taxon>Maricaulales</taxon>
        <taxon>Maricaulaceae</taxon>
        <taxon>Glycocaulis</taxon>
    </lineage>
</organism>
<dbReference type="RefSeq" id="WP_371393044.1">
    <property type="nucleotide sequence ID" value="NZ_CP163421.1"/>
</dbReference>
<keyword evidence="2" id="KW-0812">Transmembrane</keyword>
<feature type="transmembrane region" description="Helical" evidence="2">
    <location>
        <begin position="210"/>
        <end position="237"/>
    </location>
</feature>
<keyword evidence="4" id="KW-1185">Reference proteome</keyword>
<feature type="transmembrane region" description="Helical" evidence="2">
    <location>
        <begin position="258"/>
        <end position="273"/>
    </location>
</feature>
<reference evidence="4" key="1">
    <citation type="journal article" date="2019" name="Int. J. Syst. Evol. Microbiol.">
        <title>The Global Catalogue of Microorganisms (GCM) 10K type strain sequencing project: providing services to taxonomists for standard genome sequencing and annotation.</title>
        <authorList>
            <consortium name="The Broad Institute Genomics Platform"/>
            <consortium name="The Broad Institute Genome Sequencing Center for Infectious Disease"/>
            <person name="Wu L."/>
            <person name="Ma J."/>
        </authorList>
    </citation>
    <scope>NUCLEOTIDE SEQUENCE [LARGE SCALE GENOMIC DNA]</scope>
    <source>
        <strain evidence="4">CCUG 62981</strain>
    </source>
</reference>
<name>A0ABV9NEL1_9PROT</name>
<accession>A0ABV9NEL1</accession>
<gene>
    <name evidence="3" type="ORF">ACFPB0_11510</name>
</gene>
<sequence>MDMVILGVPLLALVGFLFASYAIVANDVIQTLGTFLSSNAKRPWLVLWAFASSIIIAVMAYGWFAYDGDIAFGRLNRIPFPEMGIQWWHVLPPLVLLVLTRFGIPVSTTFLVLTIFTLSGGAATEGVLGSMLLKSFMGYLVAFAAGAVVFLIIARFFERWVARTRGRPISPFWFIAQWCSTAFLWAQWLMQDLANIFIFLPRETMVAADGSVQVTFSLGLVVFATLLMVALHGIIFASRGGEIQKIVLTKTNTVDPRSATFVDLIYAFILLYFKELNDVPMSTTWVFLGLLAGREIAITYVASLRSKGEAMFDVATDIGRAGIGLAVSVAMAIALPFVATGSMPDIRQQIMGSAPAQAGQEAPEPHLAGSPDTGRNARGAP</sequence>
<proteinExistence type="predicted"/>
<evidence type="ECO:0000256" key="1">
    <source>
        <dbReference type="SAM" id="MobiDB-lite"/>
    </source>
</evidence>
<keyword evidence="2" id="KW-0472">Membrane</keyword>
<feature type="transmembrane region" description="Helical" evidence="2">
    <location>
        <begin position="87"/>
        <end position="116"/>
    </location>
</feature>
<comment type="caution">
    <text evidence="3">The sequence shown here is derived from an EMBL/GenBank/DDBJ whole genome shotgun (WGS) entry which is preliminary data.</text>
</comment>
<feature type="transmembrane region" description="Helical" evidence="2">
    <location>
        <begin position="169"/>
        <end position="190"/>
    </location>
</feature>
<feature type="transmembrane region" description="Helical" evidence="2">
    <location>
        <begin position="285"/>
        <end position="306"/>
    </location>
</feature>
<evidence type="ECO:0000313" key="3">
    <source>
        <dbReference type="EMBL" id="MFC4725919.1"/>
    </source>
</evidence>
<feature type="transmembrane region" description="Helical" evidence="2">
    <location>
        <begin position="136"/>
        <end position="157"/>
    </location>
</feature>